<dbReference type="GeneID" id="63963294"/>
<protein>
    <recommendedName>
        <fullName evidence="5">Large ribosomal subunit protein uL30</fullName>
    </recommendedName>
</protein>
<feature type="domain" description="Large ribosomal subunit protein uL30-like ferredoxin-like fold" evidence="6">
    <location>
        <begin position="5"/>
        <end position="53"/>
    </location>
</feature>
<dbReference type="InterPro" id="IPR036919">
    <property type="entry name" value="Ribo_uL30_ferredoxin-like_sf"/>
</dbReference>
<dbReference type="SUPFAM" id="SSF55129">
    <property type="entry name" value="Ribosomal protein L30p/L7e"/>
    <property type="match status" value="1"/>
</dbReference>
<evidence type="ECO:0000256" key="1">
    <source>
        <dbReference type="ARBA" id="ARBA00007594"/>
    </source>
</evidence>
<accession>A0A0G4K3P3</accession>
<dbReference type="HAMAP" id="MF_01371_B">
    <property type="entry name" value="Ribosomal_uL30_B"/>
    <property type="match status" value="1"/>
</dbReference>
<comment type="subunit">
    <text evidence="2 5">Part of the 50S ribosomal subunit.</text>
</comment>
<evidence type="ECO:0000259" key="6">
    <source>
        <dbReference type="Pfam" id="PF00327"/>
    </source>
</evidence>
<dbReference type="SMR" id="A0A0G4K3P3"/>
<evidence type="ECO:0000256" key="2">
    <source>
        <dbReference type="ARBA" id="ARBA00011838"/>
    </source>
</evidence>
<keyword evidence="4 5" id="KW-0687">Ribonucleoprotein</keyword>
<evidence type="ECO:0000313" key="7">
    <source>
        <dbReference type="EMBL" id="CRF31528.1"/>
    </source>
</evidence>
<keyword evidence="8" id="KW-1185">Reference proteome</keyword>
<organism evidence="7 8">
    <name type="scientific">Brachyspira suanatina</name>
    <dbReference type="NCBI Taxonomy" id="381802"/>
    <lineage>
        <taxon>Bacteria</taxon>
        <taxon>Pseudomonadati</taxon>
        <taxon>Spirochaetota</taxon>
        <taxon>Spirochaetia</taxon>
        <taxon>Brachyspirales</taxon>
        <taxon>Brachyspiraceae</taxon>
        <taxon>Brachyspira</taxon>
    </lineage>
</organism>
<dbReference type="GO" id="GO:0003735">
    <property type="term" value="F:structural constituent of ribosome"/>
    <property type="evidence" value="ECO:0007669"/>
    <property type="project" value="InterPro"/>
</dbReference>
<dbReference type="OrthoDB" id="9812790at2"/>
<dbReference type="Proteomes" id="UP000043763">
    <property type="component" value="Unassembled WGS sequence"/>
</dbReference>
<dbReference type="AlphaFoldDB" id="A0A0G4K3P3"/>
<dbReference type="CDD" id="cd01658">
    <property type="entry name" value="Ribosomal_L30"/>
    <property type="match status" value="1"/>
</dbReference>
<dbReference type="Pfam" id="PF00327">
    <property type="entry name" value="Ribosomal_L30"/>
    <property type="match status" value="1"/>
</dbReference>
<dbReference type="PANTHER" id="PTHR15892:SF2">
    <property type="entry name" value="LARGE RIBOSOMAL SUBUNIT PROTEIN UL30M"/>
    <property type="match status" value="1"/>
</dbReference>
<dbReference type="GO" id="GO:0006412">
    <property type="term" value="P:translation"/>
    <property type="evidence" value="ECO:0007669"/>
    <property type="project" value="UniProtKB-UniRule"/>
</dbReference>
<gene>
    <name evidence="5" type="primary">rpmD</name>
    <name evidence="7" type="ORF">BRSU_0207</name>
</gene>
<dbReference type="InterPro" id="IPR016082">
    <property type="entry name" value="Ribosomal_uL30_ferredoxin-like"/>
</dbReference>
<dbReference type="EMBL" id="CVLB01000001">
    <property type="protein sequence ID" value="CRF31528.1"/>
    <property type="molecule type" value="Genomic_DNA"/>
</dbReference>
<dbReference type="NCBIfam" id="TIGR01308">
    <property type="entry name" value="rpmD_bact"/>
    <property type="match status" value="1"/>
</dbReference>
<comment type="similarity">
    <text evidence="1 5">Belongs to the universal ribosomal protein uL30 family.</text>
</comment>
<dbReference type="PANTHER" id="PTHR15892">
    <property type="entry name" value="MITOCHONDRIAL RIBOSOMAL PROTEIN L30"/>
    <property type="match status" value="1"/>
</dbReference>
<sequence length="59" mass="6569">MAKVVITLVKSPIGYEKSQRATVVALGFKKGKRVVEKEATPQINGMINKISHLLKVEYK</sequence>
<dbReference type="RefSeq" id="WP_012671633.1">
    <property type="nucleotide sequence ID" value="NZ_CVLB01000001.1"/>
</dbReference>
<keyword evidence="3 5" id="KW-0689">Ribosomal protein</keyword>
<proteinExistence type="inferred from homology"/>
<evidence type="ECO:0000256" key="5">
    <source>
        <dbReference type="HAMAP-Rule" id="MF_01371"/>
    </source>
</evidence>
<dbReference type="Gene3D" id="3.30.1390.20">
    <property type="entry name" value="Ribosomal protein L30, ferredoxin-like fold domain"/>
    <property type="match status" value="1"/>
</dbReference>
<evidence type="ECO:0000256" key="3">
    <source>
        <dbReference type="ARBA" id="ARBA00022980"/>
    </source>
</evidence>
<evidence type="ECO:0000313" key="8">
    <source>
        <dbReference type="Proteomes" id="UP000043763"/>
    </source>
</evidence>
<dbReference type="GO" id="GO:0022625">
    <property type="term" value="C:cytosolic large ribosomal subunit"/>
    <property type="evidence" value="ECO:0007669"/>
    <property type="project" value="TreeGrafter"/>
</dbReference>
<name>A0A0G4K3P3_9SPIR</name>
<evidence type="ECO:0000256" key="4">
    <source>
        <dbReference type="ARBA" id="ARBA00023274"/>
    </source>
</evidence>
<reference evidence="8" key="1">
    <citation type="submission" date="2015-04" db="EMBL/GenBank/DDBJ databases">
        <authorList>
            <person name="Mushtaq Mamoona"/>
        </authorList>
    </citation>
    <scope>NUCLEOTIDE SEQUENCE [LARGE SCALE GENOMIC DNA]</scope>
    <source>
        <strain evidence="8">AN4859/03</strain>
    </source>
</reference>
<dbReference type="InterPro" id="IPR005996">
    <property type="entry name" value="Ribosomal_uL30_bac-type"/>
</dbReference>
<dbReference type="PIRSF" id="PIRSF002211">
    <property type="entry name" value="Ribosomal_L30_bac-type"/>
    <property type="match status" value="1"/>
</dbReference>